<dbReference type="RefSeq" id="WP_097063783.1">
    <property type="nucleotide sequence ID" value="NZ_OBMI01000002.1"/>
</dbReference>
<name>A0A285QY13_9SPHN</name>
<feature type="region of interest" description="Disordered" evidence="1">
    <location>
        <begin position="164"/>
        <end position="193"/>
    </location>
</feature>
<evidence type="ECO:0000313" key="3">
    <source>
        <dbReference type="Proteomes" id="UP000219494"/>
    </source>
</evidence>
<gene>
    <name evidence="2" type="ORF">SAMN06297144_1913</name>
</gene>
<organism evidence="2 3">
    <name type="scientific">Sphingomonas guangdongensis</name>
    <dbReference type="NCBI Taxonomy" id="1141890"/>
    <lineage>
        <taxon>Bacteria</taxon>
        <taxon>Pseudomonadati</taxon>
        <taxon>Pseudomonadota</taxon>
        <taxon>Alphaproteobacteria</taxon>
        <taxon>Sphingomonadales</taxon>
        <taxon>Sphingomonadaceae</taxon>
        <taxon>Sphingomonas</taxon>
    </lineage>
</organism>
<reference evidence="2 3" key="1">
    <citation type="submission" date="2017-07" db="EMBL/GenBank/DDBJ databases">
        <authorList>
            <person name="Sun Z.S."/>
            <person name="Albrecht U."/>
            <person name="Echele G."/>
            <person name="Lee C.C."/>
        </authorList>
    </citation>
    <scope>NUCLEOTIDE SEQUENCE [LARGE SCALE GENOMIC DNA]</scope>
    <source>
        <strain evidence="2 3">CGMCC 1.12672</strain>
    </source>
</reference>
<dbReference type="AlphaFoldDB" id="A0A285QY13"/>
<keyword evidence="3" id="KW-1185">Reference proteome</keyword>
<evidence type="ECO:0000256" key="1">
    <source>
        <dbReference type="SAM" id="MobiDB-lite"/>
    </source>
</evidence>
<accession>A0A285QY13</accession>
<dbReference type="OrthoDB" id="8481655at2"/>
<proteinExistence type="predicted"/>
<dbReference type="Proteomes" id="UP000219494">
    <property type="component" value="Unassembled WGS sequence"/>
</dbReference>
<protein>
    <submittedName>
        <fullName evidence="2">Uncharacterized protein</fullName>
    </submittedName>
</protein>
<dbReference type="EMBL" id="OBMI01000002">
    <property type="protein sequence ID" value="SOB86803.1"/>
    <property type="molecule type" value="Genomic_DNA"/>
</dbReference>
<evidence type="ECO:0000313" key="2">
    <source>
        <dbReference type="EMBL" id="SOB86803.1"/>
    </source>
</evidence>
<sequence>MIAAVLLGLAMPAPLPGAVQSAEVTELRATTARVLARPEQATPWEMAQASQALWSEGRRLQAAFWFYVFQQRSRAHADVDTGGDGAAAVRASLNAALGEEINPWLGSDVAAWREVATRAMSFEAKLPIGPAPAGVSAAAWRAAVAKARADYRAGYEATLGKADPAEIEGTRRENGLPVGPLDQPGPALPAEWR</sequence>